<evidence type="ECO:0000313" key="2">
    <source>
        <dbReference type="Proteomes" id="UP000281406"/>
    </source>
</evidence>
<protein>
    <submittedName>
        <fullName evidence="1">Uncharacterized protein</fullName>
    </submittedName>
</protein>
<evidence type="ECO:0000313" key="1">
    <source>
        <dbReference type="EMBL" id="ROL54254.1"/>
    </source>
</evidence>
<keyword evidence="2" id="KW-1185">Reference proteome</keyword>
<dbReference type="AlphaFoldDB" id="A0A3N0Z7M8"/>
<gene>
    <name evidence="1" type="ORF">DPX16_10677</name>
</gene>
<reference evidence="1 2" key="1">
    <citation type="submission" date="2018-10" db="EMBL/GenBank/DDBJ databases">
        <title>Genome assembly for a Yunnan-Guizhou Plateau 3E fish, Anabarilius grahami (Regan), and its evolutionary and genetic applications.</title>
        <authorList>
            <person name="Jiang W."/>
        </authorList>
    </citation>
    <scope>NUCLEOTIDE SEQUENCE [LARGE SCALE GENOMIC DNA]</scope>
    <source>
        <strain evidence="1">AG-KIZ</strain>
        <tissue evidence="1">Muscle</tissue>
    </source>
</reference>
<organism evidence="1 2">
    <name type="scientific">Anabarilius grahami</name>
    <name type="common">Kanglang fish</name>
    <name type="synonym">Barilius grahami</name>
    <dbReference type="NCBI Taxonomy" id="495550"/>
    <lineage>
        <taxon>Eukaryota</taxon>
        <taxon>Metazoa</taxon>
        <taxon>Chordata</taxon>
        <taxon>Craniata</taxon>
        <taxon>Vertebrata</taxon>
        <taxon>Euteleostomi</taxon>
        <taxon>Actinopterygii</taxon>
        <taxon>Neopterygii</taxon>
        <taxon>Teleostei</taxon>
        <taxon>Ostariophysi</taxon>
        <taxon>Cypriniformes</taxon>
        <taxon>Xenocyprididae</taxon>
        <taxon>Xenocypridinae</taxon>
        <taxon>Xenocypridinae incertae sedis</taxon>
        <taxon>Anabarilius</taxon>
    </lineage>
</organism>
<name>A0A3N0Z7M8_ANAGA</name>
<dbReference type="EMBL" id="RJVU01007007">
    <property type="protein sequence ID" value="ROL54254.1"/>
    <property type="molecule type" value="Genomic_DNA"/>
</dbReference>
<comment type="caution">
    <text evidence="1">The sequence shown here is derived from an EMBL/GenBank/DDBJ whole genome shotgun (WGS) entry which is preliminary data.</text>
</comment>
<dbReference type="Proteomes" id="UP000281406">
    <property type="component" value="Unassembled WGS sequence"/>
</dbReference>
<proteinExistence type="predicted"/>
<accession>A0A3N0Z7M8</accession>
<sequence>MSQSGEYARGHVGGQTLYRCKILLGQTEFEPTARPCGSWRDLDKLRRGIQRNISFGAEQLIRLIPADHSFQEACNAWTYMTFLPALDV</sequence>